<dbReference type="AlphaFoldDB" id="X0Z5H1"/>
<evidence type="ECO:0000313" key="1">
    <source>
        <dbReference type="EMBL" id="GAG55653.1"/>
    </source>
</evidence>
<reference evidence="1" key="1">
    <citation type="journal article" date="2014" name="Front. Microbiol.">
        <title>High frequency of phylogenetically diverse reductive dehalogenase-homologous genes in deep subseafloor sedimentary metagenomes.</title>
        <authorList>
            <person name="Kawai M."/>
            <person name="Futagami T."/>
            <person name="Toyoda A."/>
            <person name="Takaki Y."/>
            <person name="Nishi S."/>
            <person name="Hori S."/>
            <person name="Arai W."/>
            <person name="Tsubouchi T."/>
            <person name="Morono Y."/>
            <person name="Uchiyama I."/>
            <person name="Ito T."/>
            <person name="Fujiyama A."/>
            <person name="Inagaki F."/>
            <person name="Takami H."/>
        </authorList>
    </citation>
    <scope>NUCLEOTIDE SEQUENCE</scope>
    <source>
        <strain evidence="1">Expedition CK06-06</strain>
    </source>
</reference>
<gene>
    <name evidence="1" type="ORF">S01H4_13535</name>
</gene>
<comment type="caution">
    <text evidence="1">The sequence shown here is derived from an EMBL/GenBank/DDBJ whole genome shotgun (WGS) entry which is preliminary data.</text>
</comment>
<protein>
    <submittedName>
        <fullName evidence="1">Uncharacterized protein</fullName>
    </submittedName>
</protein>
<name>X0Z5H1_9ZZZZ</name>
<sequence length="48" mass="5635">MIRSEVEKCPFLSDIMIIKRQFKLWGIRNYRPKPMSAEQLGDSGHVDI</sequence>
<proteinExistence type="predicted"/>
<accession>X0Z5H1</accession>
<organism evidence="1">
    <name type="scientific">marine sediment metagenome</name>
    <dbReference type="NCBI Taxonomy" id="412755"/>
    <lineage>
        <taxon>unclassified sequences</taxon>
        <taxon>metagenomes</taxon>
        <taxon>ecological metagenomes</taxon>
    </lineage>
</organism>
<dbReference type="EMBL" id="BART01005957">
    <property type="protein sequence ID" value="GAG55653.1"/>
    <property type="molecule type" value="Genomic_DNA"/>
</dbReference>